<keyword evidence="4" id="KW-0143">Chaperone</keyword>
<protein>
    <submittedName>
        <fullName evidence="5">ESAT-6 protein secretion system EspG family protein</fullName>
    </submittedName>
</protein>
<evidence type="ECO:0000256" key="2">
    <source>
        <dbReference type="ARBA" id="ARBA00006411"/>
    </source>
</evidence>
<comment type="subcellular location">
    <subcellularLocation>
        <location evidence="1">Cytoplasm</location>
    </subcellularLocation>
</comment>
<dbReference type="STRING" id="1210063.GCA_001612665_01465"/>
<gene>
    <name evidence="5" type="ORF">DFR71_3808</name>
</gene>
<dbReference type="Proteomes" id="UP000294856">
    <property type="component" value="Unassembled WGS sequence"/>
</dbReference>
<comment type="similarity">
    <text evidence="2">Belongs to the EspG family.</text>
</comment>
<sequence>MSRTWHLTDVELIAAWDSLFKDRLPLPLFALHRGEDADGWQRLALAALDVLAETGDGALYAALNRVANADVVVTAEAFDPRDAGDPLRRVRVIAARQGEGATLIRQLPGETIWHSGGFTVSSGSGTRLAAAVVGALPFCAAGRGPRLVLSTAGRADGTDSPYRASRVYDSELDGERASATWLSQPVECLGMIETRLGASIFGPRGVRPYRIDWRDLVDDGRYAILTDDEQIATPVDRAHLAELIGADIATVEQTLEDERYV</sequence>
<comment type="caution">
    <text evidence="5">The sequence shown here is derived from an EMBL/GenBank/DDBJ whole genome shotgun (WGS) entry which is preliminary data.</text>
</comment>
<accession>A0A4R1FVG9</accession>
<dbReference type="OrthoDB" id="4565556at2"/>
<proteinExistence type="inferred from homology"/>
<evidence type="ECO:0000313" key="5">
    <source>
        <dbReference type="EMBL" id="TCJ97759.1"/>
    </source>
</evidence>
<dbReference type="RefSeq" id="WP_067447268.1">
    <property type="nucleotide sequence ID" value="NZ_SMFR01000002.1"/>
</dbReference>
<name>A0A4R1FVG9_9NOCA</name>
<dbReference type="EMBL" id="SMFR01000002">
    <property type="protein sequence ID" value="TCJ97759.1"/>
    <property type="molecule type" value="Genomic_DNA"/>
</dbReference>
<dbReference type="Pfam" id="PF14011">
    <property type="entry name" value="ESX-1_EspG"/>
    <property type="match status" value="1"/>
</dbReference>
<dbReference type="InterPro" id="IPR025734">
    <property type="entry name" value="EspG"/>
</dbReference>
<dbReference type="AlphaFoldDB" id="A0A4R1FVG9"/>
<reference evidence="5 6" key="1">
    <citation type="submission" date="2019-03" db="EMBL/GenBank/DDBJ databases">
        <title>Genomic Encyclopedia of Type Strains, Phase IV (KMG-IV): sequencing the most valuable type-strain genomes for metagenomic binning, comparative biology and taxonomic classification.</title>
        <authorList>
            <person name="Goeker M."/>
        </authorList>
    </citation>
    <scope>NUCLEOTIDE SEQUENCE [LARGE SCALE GENOMIC DNA]</scope>
    <source>
        <strain evidence="5 6">DSM 44684</strain>
    </source>
</reference>
<keyword evidence="3" id="KW-0963">Cytoplasm</keyword>
<evidence type="ECO:0000256" key="3">
    <source>
        <dbReference type="ARBA" id="ARBA00022490"/>
    </source>
</evidence>
<evidence type="ECO:0000256" key="4">
    <source>
        <dbReference type="ARBA" id="ARBA00023186"/>
    </source>
</evidence>
<keyword evidence="6" id="KW-1185">Reference proteome</keyword>
<organism evidence="5 6">
    <name type="scientific">Nocardia alba</name>
    <dbReference type="NCBI Taxonomy" id="225051"/>
    <lineage>
        <taxon>Bacteria</taxon>
        <taxon>Bacillati</taxon>
        <taxon>Actinomycetota</taxon>
        <taxon>Actinomycetes</taxon>
        <taxon>Mycobacteriales</taxon>
        <taxon>Nocardiaceae</taxon>
        <taxon>Nocardia</taxon>
    </lineage>
</organism>
<evidence type="ECO:0000313" key="6">
    <source>
        <dbReference type="Proteomes" id="UP000294856"/>
    </source>
</evidence>
<evidence type="ECO:0000256" key="1">
    <source>
        <dbReference type="ARBA" id="ARBA00004496"/>
    </source>
</evidence>